<sequence length="283" mass="32848">MKPAKLTKQISKYEVREMMNLFKEFDFENEFVRGLQTVRANVPREEAVRLFRKMDVERKKKKIFLHIAYTPGTLPSSSDSGYVDKKTFLKWLKDETNHEEVTKLGQNIREGLQIGDSGDESHHYTEDEVNFLIEQYTYTDDSEMVLSPNPPSESDASPYVGKKIVKIDEKKPLVGTSNKAALTTAKPYDQSRDTEEERDIENELAQAKASQFRRVSRIAEGRKVIRNEDIANDKWTKEDIDDMQDEMKKELKRLANQTARTKHGKEDNNKCDCFDIKKKKKGE</sequence>
<evidence type="ECO:0000313" key="2">
    <source>
        <dbReference type="EMBL" id="ETO09998.1"/>
    </source>
</evidence>
<dbReference type="EMBL" id="ASPP01023743">
    <property type="protein sequence ID" value="ETO09998.1"/>
    <property type="molecule type" value="Genomic_DNA"/>
</dbReference>
<organism evidence="2 3">
    <name type="scientific">Reticulomyxa filosa</name>
    <dbReference type="NCBI Taxonomy" id="46433"/>
    <lineage>
        <taxon>Eukaryota</taxon>
        <taxon>Sar</taxon>
        <taxon>Rhizaria</taxon>
        <taxon>Retaria</taxon>
        <taxon>Foraminifera</taxon>
        <taxon>Monothalamids</taxon>
        <taxon>Reticulomyxidae</taxon>
        <taxon>Reticulomyxa</taxon>
    </lineage>
</organism>
<dbReference type="Gene3D" id="1.10.238.10">
    <property type="entry name" value="EF-hand"/>
    <property type="match status" value="1"/>
</dbReference>
<dbReference type="AlphaFoldDB" id="X6M7N9"/>
<protein>
    <submittedName>
        <fullName evidence="2">Uncharacterized protein</fullName>
    </submittedName>
</protein>
<dbReference type="InterPro" id="IPR011992">
    <property type="entry name" value="EF-hand-dom_pair"/>
</dbReference>
<dbReference type="Proteomes" id="UP000023152">
    <property type="component" value="Unassembled WGS sequence"/>
</dbReference>
<evidence type="ECO:0000313" key="3">
    <source>
        <dbReference type="Proteomes" id="UP000023152"/>
    </source>
</evidence>
<keyword evidence="3" id="KW-1185">Reference proteome</keyword>
<comment type="caution">
    <text evidence="2">The sequence shown here is derived from an EMBL/GenBank/DDBJ whole genome shotgun (WGS) entry which is preliminary data.</text>
</comment>
<reference evidence="2 3" key="1">
    <citation type="journal article" date="2013" name="Curr. Biol.">
        <title>The Genome of the Foraminiferan Reticulomyxa filosa.</title>
        <authorList>
            <person name="Glockner G."/>
            <person name="Hulsmann N."/>
            <person name="Schleicher M."/>
            <person name="Noegel A.A."/>
            <person name="Eichinger L."/>
            <person name="Gallinger C."/>
            <person name="Pawlowski J."/>
            <person name="Sierra R."/>
            <person name="Euteneuer U."/>
            <person name="Pillet L."/>
            <person name="Moustafa A."/>
            <person name="Platzer M."/>
            <person name="Groth M."/>
            <person name="Szafranski K."/>
            <person name="Schliwa M."/>
        </authorList>
    </citation>
    <scope>NUCLEOTIDE SEQUENCE [LARGE SCALE GENOMIC DNA]</scope>
</reference>
<feature type="region of interest" description="Disordered" evidence="1">
    <location>
        <begin position="258"/>
        <end position="283"/>
    </location>
</feature>
<name>X6M7N9_RETFI</name>
<dbReference type="SUPFAM" id="SSF47473">
    <property type="entry name" value="EF-hand"/>
    <property type="match status" value="1"/>
</dbReference>
<accession>X6M7N9</accession>
<gene>
    <name evidence="2" type="ORF">RFI_27381</name>
</gene>
<proteinExistence type="predicted"/>
<feature type="compositionally biased region" description="Basic and acidic residues" evidence="1">
    <location>
        <begin position="264"/>
        <end position="276"/>
    </location>
</feature>
<evidence type="ECO:0000256" key="1">
    <source>
        <dbReference type="SAM" id="MobiDB-lite"/>
    </source>
</evidence>